<gene>
    <name evidence="14" type="primary">LOC107268473</name>
</gene>
<evidence type="ECO:0000256" key="2">
    <source>
        <dbReference type="ARBA" id="ARBA00022723"/>
    </source>
</evidence>
<dbReference type="SUPFAM" id="SSF57667">
    <property type="entry name" value="beta-beta-alpha zinc fingers"/>
    <property type="match status" value="5"/>
</dbReference>
<feature type="domain" description="C2H2-type" evidence="11">
    <location>
        <begin position="441"/>
        <end position="468"/>
    </location>
</feature>
<evidence type="ECO:0000256" key="10">
    <source>
        <dbReference type="PROSITE-ProRule" id="PRU01263"/>
    </source>
</evidence>
<comment type="subcellular location">
    <subcellularLocation>
        <location evidence="1">Nucleus</location>
    </subcellularLocation>
</comment>
<sequence>MMASSDAFEGRFGNTCRLCLKQEGIMSSLFEATSPEDDSMFLVQKVTSIAPVQIERDDGLPEWICLSCQQQVEKLYNFRILVEISDRTLRSCLQSSQTSFQDGKIKLESLNNENVIEYKEFSMDSNMLDSDVDLSQVNAIFVQTEDGIQVWKICKVSGQEDEEGEEISGVVEENLGGSNAPECPKEVSDSEIDDLQGIQRFLKKEKMNVEDLQTQVKQIFTCQYCDSLFLTSDDLVEHLEIHEQETENAECNDTNNDMSCQLCLKPFQSLSELKVHISEHFLNGRTKSESNAQQDLNENNTSHPTLIAVDSIRENEITDDNEARNRLFICIDCHEVFPQEEDFLFHRNKHLTTSGKAFKCKYCAKLFSRISSKHYHEQTHSGGKKYICVVCGKCFSKKTELKYHEGTHVNTPSICTVCNKHFLNVQSFKMHMKRHILGSRYNCQTCGKSYYTNAELSRHLQKHSGKRRYPCHLCEMSFLSQPELNRHLKYHNGEKKFKCKICAKSYFESGHLKVHQRVHTGEKPFVCTVCNKAFITKSKLVRHAKIHSKEQIIVCDIFPIQEKEGETVPIFSNIGT</sequence>
<dbReference type="GO" id="GO:0005634">
    <property type="term" value="C:nucleus"/>
    <property type="evidence" value="ECO:0007669"/>
    <property type="project" value="UniProtKB-SubCell"/>
</dbReference>
<dbReference type="SMART" id="SM00355">
    <property type="entry name" value="ZnF_C2H2"/>
    <property type="match status" value="10"/>
</dbReference>
<name>A0AAJ7FKU9_CEPCN</name>
<feature type="domain" description="C2H2-type" evidence="11">
    <location>
        <begin position="469"/>
        <end position="496"/>
    </location>
</feature>
<evidence type="ECO:0000256" key="6">
    <source>
        <dbReference type="ARBA" id="ARBA00023015"/>
    </source>
</evidence>
<keyword evidence="6" id="KW-0805">Transcription regulation</keyword>
<evidence type="ECO:0000256" key="1">
    <source>
        <dbReference type="ARBA" id="ARBA00004123"/>
    </source>
</evidence>
<dbReference type="PANTHER" id="PTHR47772">
    <property type="entry name" value="ZINC FINGER PROTEIN 200"/>
    <property type="match status" value="1"/>
</dbReference>
<feature type="domain" description="C2H2-type" evidence="11">
    <location>
        <begin position="525"/>
        <end position="552"/>
    </location>
</feature>
<dbReference type="InterPro" id="IPR050636">
    <property type="entry name" value="C2H2-ZF_domain-containing"/>
</dbReference>
<protein>
    <submittedName>
        <fullName evidence="14">Gastrula zinc finger protein XlCGF57.1 isoform X1</fullName>
    </submittedName>
</protein>
<keyword evidence="7" id="KW-0804">Transcription</keyword>
<evidence type="ECO:0000313" key="14">
    <source>
        <dbReference type="RefSeq" id="XP_015596765.1"/>
    </source>
</evidence>
<keyword evidence="2 10" id="KW-0479">Metal-binding</keyword>
<feature type="domain" description="C2H2-type" evidence="11">
    <location>
        <begin position="386"/>
        <end position="413"/>
    </location>
</feature>
<evidence type="ECO:0000259" key="12">
    <source>
        <dbReference type="PROSITE" id="PS51915"/>
    </source>
</evidence>
<dbReference type="Pfam" id="PF07776">
    <property type="entry name" value="zf-AD"/>
    <property type="match status" value="1"/>
</dbReference>
<dbReference type="Proteomes" id="UP000694920">
    <property type="component" value="Unplaced"/>
</dbReference>
<keyword evidence="13" id="KW-1185">Reference proteome</keyword>
<dbReference type="PROSITE" id="PS00028">
    <property type="entry name" value="ZINC_FINGER_C2H2_1"/>
    <property type="match status" value="9"/>
</dbReference>
<dbReference type="GO" id="GO:0008270">
    <property type="term" value="F:zinc ion binding"/>
    <property type="evidence" value="ECO:0007669"/>
    <property type="project" value="UniProtKB-UniRule"/>
</dbReference>
<dbReference type="SMART" id="SM00868">
    <property type="entry name" value="zf-AD"/>
    <property type="match status" value="2"/>
</dbReference>
<keyword evidence="3" id="KW-0677">Repeat</keyword>
<accession>A0AAJ7FKU9</accession>
<evidence type="ECO:0000256" key="9">
    <source>
        <dbReference type="PROSITE-ProRule" id="PRU00042"/>
    </source>
</evidence>
<dbReference type="InterPro" id="IPR036236">
    <property type="entry name" value="Znf_C2H2_sf"/>
</dbReference>
<feature type="domain" description="ZAD" evidence="12">
    <location>
        <begin position="14"/>
        <end position="92"/>
    </location>
</feature>
<dbReference type="PROSITE" id="PS50157">
    <property type="entry name" value="ZINC_FINGER_C2H2_2"/>
    <property type="match status" value="7"/>
</dbReference>
<evidence type="ECO:0000256" key="7">
    <source>
        <dbReference type="ARBA" id="ARBA00023163"/>
    </source>
</evidence>
<evidence type="ECO:0000313" key="13">
    <source>
        <dbReference type="Proteomes" id="UP000694920"/>
    </source>
</evidence>
<dbReference type="InterPro" id="IPR013087">
    <property type="entry name" value="Znf_C2H2_type"/>
</dbReference>
<feature type="binding site" evidence="10">
    <location>
        <position position="19"/>
    </location>
    <ligand>
        <name>Zn(2+)</name>
        <dbReference type="ChEBI" id="CHEBI:29105"/>
    </ligand>
</feature>
<organism evidence="13 14">
    <name type="scientific">Cephus cinctus</name>
    <name type="common">Wheat stem sawfly</name>
    <dbReference type="NCBI Taxonomy" id="211228"/>
    <lineage>
        <taxon>Eukaryota</taxon>
        <taxon>Metazoa</taxon>
        <taxon>Ecdysozoa</taxon>
        <taxon>Arthropoda</taxon>
        <taxon>Hexapoda</taxon>
        <taxon>Insecta</taxon>
        <taxon>Pterygota</taxon>
        <taxon>Neoptera</taxon>
        <taxon>Endopterygota</taxon>
        <taxon>Hymenoptera</taxon>
        <taxon>Cephoidea</taxon>
        <taxon>Cephidae</taxon>
        <taxon>Cephus</taxon>
    </lineage>
</organism>
<dbReference type="AlphaFoldDB" id="A0AAJ7FKU9"/>
<dbReference type="RefSeq" id="XP_015596765.1">
    <property type="nucleotide sequence ID" value="XM_015741279.2"/>
</dbReference>
<feature type="binding site" evidence="10">
    <location>
        <position position="65"/>
    </location>
    <ligand>
        <name>Zn(2+)</name>
        <dbReference type="ChEBI" id="CHEBI:29105"/>
    </ligand>
</feature>
<evidence type="ECO:0000259" key="11">
    <source>
        <dbReference type="PROSITE" id="PS50157"/>
    </source>
</evidence>
<dbReference type="PANTHER" id="PTHR47772:SF13">
    <property type="entry name" value="GASTRULA ZINC FINGER PROTEIN XLCGF49.1-LIKE-RELATED"/>
    <property type="match status" value="1"/>
</dbReference>
<dbReference type="SUPFAM" id="SSF57716">
    <property type="entry name" value="Glucocorticoid receptor-like (DNA-binding domain)"/>
    <property type="match status" value="1"/>
</dbReference>
<feature type="binding site" evidence="10">
    <location>
        <position position="68"/>
    </location>
    <ligand>
        <name>Zn(2+)</name>
        <dbReference type="ChEBI" id="CHEBI:29105"/>
    </ligand>
</feature>
<evidence type="ECO:0000256" key="8">
    <source>
        <dbReference type="ARBA" id="ARBA00023242"/>
    </source>
</evidence>
<dbReference type="Pfam" id="PF00096">
    <property type="entry name" value="zf-C2H2"/>
    <property type="match status" value="4"/>
</dbReference>
<dbReference type="PROSITE" id="PS51915">
    <property type="entry name" value="ZAD"/>
    <property type="match status" value="1"/>
</dbReference>
<keyword evidence="5 10" id="KW-0862">Zinc</keyword>
<dbReference type="FunFam" id="3.30.160.60:FF:000870">
    <property type="entry name" value="zinc finger protein 197 isoform X1"/>
    <property type="match status" value="1"/>
</dbReference>
<dbReference type="GeneID" id="107268473"/>
<dbReference type="FunFam" id="3.30.160.60:FF:000446">
    <property type="entry name" value="Zinc finger protein"/>
    <property type="match status" value="1"/>
</dbReference>
<reference evidence="14" key="1">
    <citation type="submission" date="2025-08" db="UniProtKB">
        <authorList>
            <consortium name="RefSeq"/>
        </authorList>
    </citation>
    <scope>IDENTIFICATION</scope>
</reference>
<feature type="domain" description="C2H2-type" evidence="11">
    <location>
        <begin position="358"/>
        <end position="385"/>
    </location>
</feature>
<evidence type="ECO:0000256" key="4">
    <source>
        <dbReference type="ARBA" id="ARBA00022771"/>
    </source>
</evidence>
<dbReference type="Gene3D" id="3.30.160.60">
    <property type="entry name" value="Classic Zinc Finger"/>
    <property type="match status" value="7"/>
</dbReference>
<keyword evidence="8" id="KW-0539">Nucleus</keyword>
<evidence type="ECO:0000256" key="3">
    <source>
        <dbReference type="ARBA" id="ARBA00022737"/>
    </source>
</evidence>
<evidence type="ECO:0000256" key="5">
    <source>
        <dbReference type="ARBA" id="ARBA00022833"/>
    </source>
</evidence>
<feature type="domain" description="C2H2-type" evidence="11">
    <location>
        <begin position="497"/>
        <end position="524"/>
    </location>
</feature>
<feature type="binding site" evidence="10">
    <location>
        <position position="16"/>
    </location>
    <ligand>
        <name>Zn(2+)</name>
        <dbReference type="ChEBI" id="CHEBI:29105"/>
    </ligand>
</feature>
<dbReference type="FunFam" id="3.30.160.60:FF:000358">
    <property type="entry name" value="zinc finger protein 24"/>
    <property type="match status" value="1"/>
</dbReference>
<feature type="domain" description="C2H2-type" evidence="11">
    <location>
        <begin position="220"/>
        <end position="247"/>
    </location>
</feature>
<keyword evidence="4 9" id="KW-0863">Zinc-finger</keyword>
<dbReference type="Gene3D" id="3.40.1800.20">
    <property type="match status" value="1"/>
</dbReference>
<dbReference type="InterPro" id="IPR012934">
    <property type="entry name" value="Znf_AD"/>
</dbReference>
<proteinExistence type="predicted"/>
<dbReference type="KEGG" id="ccin:107268473"/>